<name>A0ABW9GA59_9GAMM</name>
<dbReference type="RefSeq" id="WP_408624563.1">
    <property type="nucleotide sequence ID" value="NZ_JBEQCT010000007.1"/>
</dbReference>
<evidence type="ECO:0000313" key="4">
    <source>
        <dbReference type="Proteomes" id="UP001629953"/>
    </source>
</evidence>
<organism evidence="3 4">
    <name type="scientific">Celerinatantimonas yamalensis</name>
    <dbReference type="NCBI Taxonomy" id="559956"/>
    <lineage>
        <taxon>Bacteria</taxon>
        <taxon>Pseudomonadati</taxon>
        <taxon>Pseudomonadota</taxon>
        <taxon>Gammaproteobacteria</taxon>
        <taxon>Celerinatantimonadaceae</taxon>
        <taxon>Celerinatantimonas</taxon>
    </lineage>
</organism>
<feature type="region of interest" description="Disordered" evidence="1">
    <location>
        <begin position="30"/>
        <end position="64"/>
    </location>
</feature>
<feature type="compositionally biased region" description="Polar residues" evidence="1">
    <location>
        <begin position="30"/>
        <end position="50"/>
    </location>
</feature>
<evidence type="ECO:0000313" key="3">
    <source>
        <dbReference type="EMBL" id="MFM2486279.1"/>
    </source>
</evidence>
<sequence>MKSVTQMTMIGLTAISMSLMSGSALANMNSTDNAQLDQNQPNATSINKDWQQTKEKFDIGRKYH</sequence>
<gene>
    <name evidence="3" type="ORF">ABUE30_14615</name>
</gene>
<accession>A0ABW9GA59</accession>
<dbReference type="Proteomes" id="UP001629953">
    <property type="component" value="Unassembled WGS sequence"/>
</dbReference>
<keyword evidence="4" id="KW-1185">Reference proteome</keyword>
<proteinExistence type="predicted"/>
<feature type="signal peptide" evidence="2">
    <location>
        <begin position="1"/>
        <end position="26"/>
    </location>
</feature>
<reference evidence="3 4" key="1">
    <citation type="journal article" date="2013" name="Int. J. Syst. Evol. Microbiol.">
        <title>Celerinatantimonas yamalensis sp. nov., a cold-adapted diazotrophic bacterium from a cold permafrost brine.</title>
        <authorList>
            <person name="Shcherbakova V."/>
            <person name="Chuvilskaya N."/>
            <person name="Rivkina E."/>
            <person name="Demidov N."/>
            <person name="Uchaeva V."/>
            <person name="Suetin S."/>
            <person name="Suzina N."/>
            <person name="Gilichinsky D."/>
        </authorList>
    </citation>
    <scope>NUCLEOTIDE SEQUENCE [LARGE SCALE GENOMIC DNA]</scope>
    <source>
        <strain evidence="3 4">C7</strain>
    </source>
</reference>
<dbReference type="EMBL" id="JBEQCT010000007">
    <property type="protein sequence ID" value="MFM2486279.1"/>
    <property type="molecule type" value="Genomic_DNA"/>
</dbReference>
<feature type="chain" id="PRO_5046088912" evidence="2">
    <location>
        <begin position="27"/>
        <end position="64"/>
    </location>
</feature>
<evidence type="ECO:0000256" key="2">
    <source>
        <dbReference type="SAM" id="SignalP"/>
    </source>
</evidence>
<feature type="compositionally biased region" description="Basic and acidic residues" evidence="1">
    <location>
        <begin position="51"/>
        <end position="64"/>
    </location>
</feature>
<comment type="caution">
    <text evidence="3">The sequence shown here is derived from an EMBL/GenBank/DDBJ whole genome shotgun (WGS) entry which is preliminary data.</text>
</comment>
<protein>
    <submittedName>
        <fullName evidence="3">Uncharacterized protein</fullName>
    </submittedName>
</protein>
<keyword evidence="2" id="KW-0732">Signal</keyword>
<evidence type="ECO:0000256" key="1">
    <source>
        <dbReference type="SAM" id="MobiDB-lite"/>
    </source>
</evidence>